<dbReference type="Proteomes" id="UP000003505">
    <property type="component" value="Unassembled WGS sequence"/>
</dbReference>
<comment type="caution">
    <text evidence="2">The sequence shown here is derived from an EMBL/GenBank/DDBJ whole genome shotgun (WGS) entry which is preliminary data.</text>
</comment>
<evidence type="ECO:0000259" key="1">
    <source>
        <dbReference type="Pfam" id="PF00682"/>
    </source>
</evidence>
<dbReference type="InterPro" id="IPR000891">
    <property type="entry name" value="PYR_CT"/>
</dbReference>
<evidence type="ECO:0000313" key="2">
    <source>
        <dbReference type="EMBL" id="EEX76317.1"/>
    </source>
</evidence>
<dbReference type="STRING" id="546271.Selsp_0535"/>
<dbReference type="Pfam" id="PF00682">
    <property type="entry name" value="HMGL-like"/>
    <property type="match status" value="1"/>
</dbReference>
<name>C9LXD4_SELS3</name>
<dbReference type="Gene3D" id="3.20.20.70">
    <property type="entry name" value="Aldolase class I"/>
    <property type="match status" value="1"/>
</dbReference>
<dbReference type="SUPFAM" id="SSF51569">
    <property type="entry name" value="Aldolase"/>
    <property type="match status" value="1"/>
</dbReference>
<reference evidence="2 3" key="1">
    <citation type="submission" date="2009-09" db="EMBL/GenBank/DDBJ databases">
        <authorList>
            <person name="Weinstock G."/>
            <person name="Sodergren E."/>
            <person name="Clifton S."/>
            <person name="Fulton L."/>
            <person name="Fulton B."/>
            <person name="Courtney L."/>
            <person name="Fronick C."/>
            <person name="Harrison M."/>
            <person name="Strong C."/>
            <person name="Farmer C."/>
            <person name="Delahaunty K."/>
            <person name="Markovic C."/>
            <person name="Hall O."/>
            <person name="Minx P."/>
            <person name="Tomlinson C."/>
            <person name="Mitreva M."/>
            <person name="Nelson J."/>
            <person name="Hou S."/>
            <person name="Wollam A."/>
            <person name="Pepin K.H."/>
            <person name="Johnson M."/>
            <person name="Bhonagiri V."/>
            <person name="Nash W.E."/>
            <person name="Warren W."/>
            <person name="Chinwalla A."/>
            <person name="Mardis E.R."/>
            <person name="Wilson R.K."/>
        </authorList>
    </citation>
    <scope>NUCLEOTIDE SEQUENCE [LARGE SCALE GENOMIC DNA]</scope>
    <source>
        <strain evidence="3">ATCC 35185 / DSM 20758 / VPI D19B-28</strain>
    </source>
</reference>
<organism evidence="2 3">
    <name type="scientific">Selenomonas sputigena (strain ATCC 35185 / DSM 20758 / CCUG 44933 / VPI D19B-28)</name>
    <dbReference type="NCBI Taxonomy" id="546271"/>
    <lineage>
        <taxon>Bacteria</taxon>
        <taxon>Bacillati</taxon>
        <taxon>Bacillota</taxon>
        <taxon>Negativicutes</taxon>
        <taxon>Selenomonadales</taxon>
        <taxon>Selenomonadaceae</taxon>
        <taxon>Selenomonas</taxon>
    </lineage>
</organism>
<dbReference type="OrthoDB" id="9804858at2"/>
<protein>
    <submittedName>
        <fullName evidence="2">HMGL-like protein</fullName>
    </submittedName>
</protein>
<gene>
    <name evidence="2" type="ORF">SELSPUOL_02142</name>
</gene>
<proteinExistence type="predicted"/>
<dbReference type="AlphaFoldDB" id="C9LXD4"/>
<dbReference type="EMBL" id="ACKP02000049">
    <property type="protein sequence ID" value="EEX76317.1"/>
    <property type="molecule type" value="Genomic_DNA"/>
</dbReference>
<dbReference type="InterPro" id="IPR013785">
    <property type="entry name" value="Aldolase_TIM"/>
</dbReference>
<feature type="domain" description="Pyruvate carboxyltransferase" evidence="1">
    <location>
        <begin position="6"/>
        <end position="260"/>
    </location>
</feature>
<dbReference type="RefSeq" id="WP_006193467.1">
    <property type="nucleotide sequence ID" value="NZ_GG698598.1"/>
</dbReference>
<evidence type="ECO:0000313" key="3">
    <source>
        <dbReference type="Proteomes" id="UP000003505"/>
    </source>
</evidence>
<dbReference type="CDD" id="cd07944">
    <property type="entry name" value="DRE_TIM_HOA_like"/>
    <property type="match status" value="1"/>
</dbReference>
<dbReference type="GO" id="GO:0003824">
    <property type="term" value="F:catalytic activity"/>
    <property type="evidence" value="ECO:0007669"/>
    <property type="project" value="InterPro"/>
</dbReference>
<accession>C9LXD4</accession>
<dbReference type="eggNOG" id="COG0119">
    <property type="taxonomic scope" value="Bacteria"/>
</dbReference>
<sequence length="538" mass="61514">MGERLLLDCTLRDGGYVNNWEFGYDRIVEIFERLVSSGVEFIEVGFLDEKSSFDRGRTVLPDTASVSRMFEGVSKGDALVLGMIDYGTCSIERLEPCEETFLDGIRVIFKESKMEAALKFYAEVKKLGYKVFAQMVSVTTYTDEKLAEYAKLVNEVMPYATSMVDTYGLLDEEHLCHIYGILDANLDPQIRVGYHAHNNFQLGYANAKHFLSLDSERGLLADGTLYGMGKSAGNAPLELLMMFRNKKQGARYDVNQVLEAIDNVILDIYQKQYWGYNLFFYIASSMHCHPNYVKNLMNKRTLSVKQIRDILSSLEVSKSLLYDEAYIEKLYREYQSIECDDSATLRLLTEKLSNRPLLILGPGRSMEKERSKVDKFIADKKPIVISVNYAPEDIEVTGIFLTKAKRYTQLVSDLHRSINKGKPILATSNVTKIAGDFPYVLNYSSLIDRDTEIIDNSLIMLLKVLLRMKVSTVSLAGFDGYSKRASNYFDESREYSFAKSKADYLNAYVRDFLNRIKDEMTVDFITKTRYEWQGKEGE</sequence>